<evidence type="ECO:0000313" key="2">
    <source>
        <dbReference type="Proteomes" id="UP000274429"/>
    </source>
</evidence>
<evidence type="ECO:0000313" key="1">
    <source>
        <dbReference type="EMBL" id="VDM33088.1"/>
    </source>
</evidence>
<reference evidence="3" key="1">
    <citation type="submission" date="2017-02" db="UniProtKB">
        <authorList>
            <consortium name="WormBaseParasite"/>
        </authorList>
    </citation>
    <scope>IDENTIFICATION</scope>
</reference>
<name>A0A0R3X518_HYDTA</name>
<dbReference type="WBParaSite" id="TTAC_0000853701-mRNA-1">
    <property type="protein sequence ID" value="TTAC_0000853701-mRNA-1"/>
    <property type="gene ID" value="TTAC_0000853701"/>
</dbReference>
<dbReference type="AlphaFoldDB" id="A0A0R3X518"/>
<dbReference type="EMBL" id="UYWX01020522">
    <property type="protein sequence ID" value="VDM33088.1"/>
    <property type="molecule type" value="Genomic_DNA"/>
</dbReference>
<protein>
    <submittedName>
        <fullName evidence="3">Ovule protein</fullName>
    </submittedName>
</protein>
<keyword evidence="2" id="KW-1185">Reference proteome</keyword>
<proteinExistence type="predicted"/>
<dbReference type="Proteomes" id="UP000274429">
    <property type="component" value="Unassembled WGS sequence"/>
</dbReference>
<organism evidence="3">
    <name type="scientific">Hydatigena taeniaeformis</name>
    <name type="common">Feline tapeworm</name>
    <name type="synonym">Taenia taeniaeformis</name>
    <dbReference type="NCBI Taxonomy" id="6205"/>
    <lineage>
        <taxon>Eukaryota</taxon>
        <taxon>Metazoa</taxon>
        <taxon>Spiralia</taxon>
        <taxon>Lophotrochozoa</taxon>
        <taxon>Platyhelminthes</taxon>
        <taxon>Cestoda</taxon>
        <taxon>Eucestoda</taxon>
        <taxon>Cyclophyllidea</taxon>
        <taxon>Taeniidae</taxon>
        <taxon>Hydatigera</taxon>
    </lineage>
</organism>
<gene>
    <name evidence="1" type="ORF">TTAC_LOCUS8522</name>
</gene>
<accession>A0A0R3X518</accession>
<sequence>MQILCGGVDFPPLSALYQTNQMVCDKADTEKLPITPSPSHFLSPSLSSALCRSANCRDLPPQRYCLGKVQSEGITESPKSIKILVMARLETVSRCYHKAYLLADLSCLLINHSHISSLFFSDPYGPFDNGL</sequence>
<evidence type="ECO:0000313" key="3">
    <source>
        <dbReference type="WBParaSite" id="TTAC_0000853701-mRNA-1"/>
    </source>
</evidence>
<reference evidence="1 2" key="2">
    <citation type="submission" date="2018-11" db="EMBL/GenBank/DDBJ databases">
        <authorList>
            <consortium name="Pathogen Informatics"/>
        </authorList>
    </citation>
    <scope>NUCLEOTIDE SEQUENCE [LARGE SCALE GENOMIC DNA]</scope>
</reference>